<dbReference type="AlphaFoldDB" id="A0A6J4NDU5"/>
<sequence length="57" mass="5995">MLSGVRESLQIGVSTMNPECVAGRHANCDGTTWDGNPDDVAPCACSCHTHEPEPPPC</sequence>
<organism evidence="1">
    <name type="scientific">uncultured Propionibacteriaceae bacterium</name>
    <dbReference type="NCBI Taxonomy" id="257457"/>
    <lineage>
        <taxon>Bacteria</taxon>
        <taxon>Bacillati</taxon>
        <taxon>Actinomycetota</taxon>
        <taxon>Actinomycetes</taxon>
        <taxon>Propionibacteriales</taxon>
        <taxon>Propionibacteriaceae</taxon>
        <taxon>environmental samples</taxon>
    </lineage>
</organism>
<name>A0A6J4NDU5_9ACTN</name>
<dbReference type="EMBL" id="CADCUO010000072">
    <property type="protein sequence ID" value="CAA9385046.1"/>
    <property type="molecule type" value="Genomic_DNA"/>
</dbReference>
<evidence type="ECO:0000313" key="1">
    <source>
        <dbReference type="EMBL" id="CAA9385046.1"/>
    </source>
</evidence>
<reference evidence="1" key="1">
    <citation type="submission" date="2020-02" db="EMBL/GenBank/DDBJ databases">
        <authorList>
            <person name="Meier V. D."/>
        </authorList>
    </citation>
    <scope>NUCLEOTIDE SEQUENCE</scope>
    <source>
        <strain evidence="1">AVDCRST_MAG75</strain>
    </source>
</reference>
<protein>
    <submittedName>
        <fullName evidence="1">Uncharacterized protein</fullName>
    </submittedName>
</protein>
<accession>A0A6J4NDU5</accession>
<proteinExistence type="predicted"/>
<gene>
    <name evidence="1" type="ORF">AVDCRST_MAG75-1228</name>
</gene>